<dbReference type="EMBL" id="KI517384">
    <property type="protein sequence ID" value="ESQ55105.1"/>
    <property type="molecule type" value="Genomic_DNA"/>
</dbReference>
<proteinExistence type="inferred from homology"/>
<keyword evidence="5" id="KW-1185">Reference proteome</keyword>
<dbReference type="KEGG" id="eus:EUTSA_v10027036mg"/>
<dbReference type="STRING" id="72664.V4LWT1"/>
<dbReference type="Gene3D" id="1.10.110.10">
    <property type="entry name" value="Plant lipid-transfer and hydrophobic proteins"/>
    <property type="match status" value="1"/>
</dbReference>
<feature type="chain" id="PRO_5004722219" description="Hydrophobic seed protein domain-containing protein" evidence="2">
    <location>
        <begin position="27"/>
        <end position="119"/>
    </location>
</feature>
<dbReference type="InterPro" id="IPR027923">
    <property type="entry name" value="Hydrophob_seed_dom"/>
</dbReference>
<feature type="domain" description="Hydrophobic seed protein" evidence="3">
    <location>
        <begin position="35"/>
        <end position="114"/>
    </location>
</feature>
<accession>V4LWT1</accession>
<organism evidence="4 5">
    <name type="scientific">Eutrema salsugineum</name>
    <name type="common">Saltwater cress</name>
    <name type="synonym">Sisymbrium salsugineum</name>
    <dbReference type="NCBI Taxonomy" id="72664"/>
    <lineage>
        <taxon>Eukaryota</taxon>
        <taxon>Viridiplantae</taxon>
        <taxon>Streptophyta</taxon>
        <taxon>Embryophyta</taxon>
        <taxon>Tracheophyta</taxon>
        <taxon>Spermatophyta</taxon>
        <taxon>Magnoliopsida</taxon>
        <taxon>eudicotyledons</taxon>
        <taxon>Gunneridae</taxon>
        <taxon>Pentapetalae</taxon>
        <taxon>rosids</taxon>
        <taxon>malvids</taxon>
        <taxon>Brassicales</taxon>
        <taxon>Brassicaceae</taxon>
        <taxon>Eutremeae</taxon>
        <taxon>Eutrema</taxon>
    </lineage>
</organism>
<evidence type="ECO:0000313" key="4">
    <source>
        <dbReference type="EMBL" id="ESQ55105.1"/>
    </source>
</evidence>
<dbReference type="OrthoDB" id="1099130at2759"/>
<protein>
    <recommendedName>
        <fullName evidence="3">Hydrophobic seed protein domain-containing protein</fullName>
    </recommendedName>
</protein>
<dbReference type="Proteomes" id="UP000030689">
    <property type="component" value="Unassembled WGS sequence"/>
</dbReference>
<dbReference type="PANTHER" id="PTHR31731">
    <property type="match status" value="1"/>
</dbReference>
<evidence type="ECO:0000256" key="2">
    <source>
        <dbReference type="SAM" id="SignalP"/>
    </source>
</evidence>
<evidence type="ECO:0000256" key="1">
    <source>
        <dbReference type="ARBA" id="ARBA00008965"/>
    </source>
</evidence>
<feature type="signal peptide" evidence="2">
    <location>
        <begin position="1"/>
        <end position="26"/>
    </location>
</feature>
<dbReference type="SUPFAM" id="SSF47699">
    <property type="entry name" value="Bifunctional inhibitor/lipid-transfer protein/seed storage 2S albumin"/>
    <property type="match status" value="1"/>
</dbReference>
<dbReference type="AlphaFoldDB" id="V4LWT1"/>
<reference evidence="4 5" key="1">
    <citation type="journal article" date="2013" name="Front. Plant Sci.">
        <title>The Reference Genome of the Halophytic Plant Eutrema salsugineum.</title>
        <authorList>
            <person name="Yang R."/>
            <person name="Jarvis D.E."/>
            <person name="Chen H."/>
            <person name="Beilstein M.A."/>
            <person name="Grimwood J."/>
            <person name="Jenkins J."/>
            <person name="Shu S."/>
            <person name="Prochnik S."/>
            <person name="Xin M."/>
            <person name="Ma C."/>
            <person name="Schmutz J."/>
            <person name="Wing R.A."/>
            <person name="Mitchell-Olds T."/>
            <person name="Schumaker K.S."/>
            <person name="Wang X."/>
        </authorList>
    </citation>
    <scope>NUCLEOTIDE SEQUENCE [LARGE SCALE GENOMIC DNA]</scope>
</reference>
<keyword evidence="2" id="KW-0732">Signal</keyword>
<dbReference type="Gramene" id="ESQ55105">
    <property type="protein sequence ID" value="ESQ55105"/>
    <property type="gene ID" value="EUTSA_v10027036mg"/>
</dbReference>
<dbReference type="InterPro" id="IPR036312">
    <property type="entry name" value="Bifun_inhib/LTP/seed_sf"/>
</dbReference>
<evidence type="ECO:0000313" key="5">
    <source>
        <dbReference type="Proteomes" id="UP000030689"/>
    </source>
</evidence>
<comment type="similarity">
    <text evidence="1">Belongs to the plant LTP family. PEARLI1 subfamily.</text>
</comment>
<dbReference type="Pfam" id="PF14547">
    <property type="entry name" value="Hydrophob_seed"/>
    <property type="match status" value="1"/>
</dbReference>
<evidence type="ECO:0000259" key="3">
    <source>
        <dbReference type="Pfam" id="PF14547"/>
    </source>
</evidence>
<name>V4LWT1_EUTSA</name>
<gene>
    <name evidence="4" type="ORF">EUTSA_v10027036mg</name>
</gene>
<dbReference type="OMA" id="CACDIAR"/>
<dbReference type="InterPro" id="IPR051636">
    <property type="entry name" value="Plant_LTP/defense-related"/>
</dbReference>
<sequence>MDSKNMTTIMALYLASSLVFMGFASAQAPVAQPLVCPLTRLQLQVCVDILGIGVIINPRGNRCCTLLASLNNDALASACACTAARINLLGLTLNVTVRFDQLRNLCPRVTPLPGGAICN</sequence>